<keyword evidence="5" id="KW-1185">Reference proteome</keyword>
<dbReference type="InterPro" id="IPR002104">
    <property type="entry name" value="Integrase_catalytic"/>
</dbReference>
<dbReference type="RefSeq" id="WP_185273914.1">
    <property type="nucleotide sequence ID" value="NZ_CP055156.1"/>
</dbReference>
<dbReference type="EMBL" id="CP055156">
    <property type="protein sequence ID" value="QNF33069.1"/>
    <property type="molecule type" value="Genomic_DNA"/>
</dbReference>
<evidence type="ECO:0000313" key="5">
    <source>
        <dbReference type="Proteomes" id="UP000515237"/>
    </source>
</evidence>
<name>A0A7G7G7D5_9BACT</name>
<dbReference type="PROSITE" id="PS51898">
    <property type="entry name" value="TYR_RECOMBINASE"/>
    <property type="match status" value="1"/>
</dbReference>
<evidence type="ECO:0000256" key="1">
    <source>
        <dbReference type="ARBA" id="ARBA00023125"/>
    </source>
</evidence>
<feature type="domain" description="Tyr recombinase" evidence="3">
    <location>
        <begin position="284"/>
        <end position="459"/>
    </location>
</feature>
<keyword evidence="2" id="KW-0233">DNA recombination</keyword>
<gene>
    <name evidence="4" type="ORF">HUW51_10130</name>
</gene>
<dbReference type="GO" id="GO:0015074">
    <property type="term" value="P:DNA integration"/>
    <property type="evidence" value="ECO:0007669"/>
    <property type="project" value="InterPro"/>
</dbReference>
<dbReference type="InterPro" id="IPR035386">
    <property type="entry name" value="Arm-DNA-bind_5"/>
</dbReference>
<dbReference type="Gene3D" id="1.10.150.130">
    <property type="match status" value="1"/>
</dbReference>
<dbReference type="GO" id="GO:0003677">
    <property type="term" value="F:DNA binding"/>
    <property type="evidence" value="ECO:0007669"/>
    <property type="project" value="UniProtKB-KW"/>
</dbReference>
<accession>A0A7G7G7D5</accession>
<dbReference type="Gene3D" id="1.10.443.10">
    <property type="entry name" value="Intergrase catalytic core"/>
    <property type="match status" value="1"/>
</dbReference>
<dbReference type="AlphaFoldDB" id="A0A7G7G7D5"/>
<dbReference type="Proteomes" id="UP000515237">
    <property type="component" value="Chromosome"/>
</dbReference>
<dbReference type="Pfam" id="PF17293">
    <property type="entry name" value="Arm-DNA-bind_5"/>
    <property type="match status" value="1"/>
</dbReference>
<sequence length="466" mass="54204">MEINRYPRKDRLDKDGKAPIRMMVHYYNKRLPIPTGEKVLYPDGWDSEKQKVKPRQPFASIINQKLDNIEKTLRFVFKVSNDSSIELTNESFKLLFEKVYAAVLASGASESQDDFTNLQLQQAYESYQLNLKKLDIIVDLESTIKPSVISLMHLWVNEEKDRIVEATGRVMSPNTIKGLNSTIKRFVAFEEFYGKPLSLEGMDKHFYAAFREYMLKELNQGINNFGKHVRRLKQFLTWCEDHDEELKINPKYVRFSAPSRYKGVDFLLLTELVAIENLDFKAAPLRNKLYFSYSNKLNENLELSAFDSYIFQLELARDVFLMCCYTGLRISDAQKLAVSDIKQELIIVDTQKTGEYCYIPFFDDGIFKPVALVNKYRNSEQFIFPKCPKINHHLKLIQKLADVDRIVLSTKVGRKTFATTKVYQGVPRHIVMQATGHKTEVSFNRYIGIDEQELVNIFKQQSHKVS</sequence>
<keyword evidence="1" id="KW-0238">DNA-binding</keyword>
<dbReference type="InterPro" id="IPR010998">
    <property type="entry name" value="Integrase_recombinase_N"/>
</dbReference>
<protein>
    <submittedName>
        <fullName evidence="4">Tyrosine-type recombinase/integrase</fullName>
    </submittedName>
</protein>
<dbReference type="InterPro" id="IPR011010">
    <property type="entry name" value="DNA_brk_join_enz"/>
</dbReference>
<evidence type="ECO:0000256" key="2">
    <source>
        <dbReference type="ARBA" id="ARBA00023172"/>
    </source>
</evidence>
<evidence type="ECO:0000259" key="3">
    <source>
        <dbReference type="PROSITE" id="PS51898"/>
    </source>
</evidence>
<organism evidence="4 5">
    <name type="scientific">Adhaeribacter swui</name>
    <dbReference type="NCBI Taxonomy" id="2086471"/>
    <lineage>
        <taxon>Bacteria</taxon>
        <taxon>Pseudomonadati</taxon>
        <taxon>Bacteroidota</taxon>
        <taxon>Cytophagia</taxon>
        <taxon>Cytophagales</taxon>
        <taxon>Hymenobacteraceae</taxon>
        <taxon>Adhaeribacter</taxon>
    </lineage>
</organism>
<dbReference type="KEGG" id="aswu:HUW51_10130"/>
<proteinExistence type="predicted"/>
<evidence type="ECO:0000313" key="4">
    <source>
        <dbReference type="EMBL" id="QNF33069.1"/>
    </source>
</evidence>
<dbReference type="GO" id="GO:0006310">
    <property type="term" value="P:DNA recombination"/>
    <property type="evidence" value="ECO:0007669"/>
    <property type="project" value="UniProtKB-KW"/>
</dbReference>
<dbReference type="InterPro" id="IPR013762">
    <property type="entry name" value="Integrase-like_cat_sf"/>
</dbReference>
<reference evidence="4 5" key="1">
    <citation type="journal article" date="2018" name="Int. J. Syst. Evol. Microbiol.">
        <title>Adhaeribacter swui sp. nov., isolated from wet mud.</title>
        <authorList>
            <person name="Kim D.U."/>
            <person name="Kim K.W."/>
            <person name="Kang M.S."/>
            <person name="Kim J.Y."/>
            <person name="Jang J.H."/>
            <person name="Kim M.K."/>
        </authorList>
    </citation>
    <scope>NUCLEOTIDE SEQUENCE [LARGE SCALE GENOMIC DNA]</scope>
    <source>
        <strain evidence="4 5">KCTC 52873</strain>
    </source>
</reference>
<dbReference type="SUPFAM" id="SSF56349">
    <property type="entry name" value="DNA breaking-rejoining enzymes"/>
    <property type="match status" value="1"/>
</dbReference>
<dbReference type="Pfam" id="PF00589">
    <property type="entry name" value="Phage_integrase"/>
    <property type="match status" value="1"/>
</dbReference>